<name>A0A1Q3A234_ZYGRO</name>
<dbReference type="EMBL" id="BDGX01000016">
    <property type="protein sequence ID" value="GAV49742.1"/>
    <property type="molecule type" value="Genomic_DNA"/>
</dbReference>
<dbReference type="SMART" id="SM01337">
    <property type="entry name" value="APC10"/>
    <property type="match status" value="1"/>
</dbReference>
<evidence type="ECO:0000256" key="4">
    <source>
        <dbReference type="ARBA" id="ARBA00022786"/>
    </source>
</evidence>
<gene>
    <name evidence="7" type="ORF">ZYGR_0P03880</name>
</gene>
<dbReference type="InterPro" id="IPR008979">
    <property type="entry name" value="Galactose-bd-like_sf"/>
</dbReference>
<comment type="caution">
    <text evidence="7">The sequence shown here is derived from an EMBL/GenBank/DDBJ whole genome shotgun (WGS) entry which is preliminary data.</text>
</comment>
<dbReference type="GO" id="GO:0005680">
    <property type="term" value="C:anaphase-promoting complex"/>
    <property type="evidence" value="ECO:0007669"/>
    <property type="project" value="EnsemblFungi"/>
</dbReference>
<dbReference type="GO" id="GO:0030234">
    <property type="term" value="F:enzyme regulator activity"/>
    <property type="evidence" value="ECO:0007669"/>
    <property type="project" value="EnsemblFungi"/>
</dbReference>
<proteinExistence type="inferred from homology"/>
<organism evidence="7 8">
    <name type="scientific">Zygosaccharomyces rouxii</name>
    <dbReference type="NCBI Taxonomy" id="4956"/>
    <lineage>
        <taxon>Eukaryota</taxon>
        <taxon>Fungi</taxon>
        <taxon>Dikarya</taxon>
        <taxon>Ascomycota</taxon>
        <taxon>Saccharomycotina</taxon>
        <taxon>Saccharomycetes</taxon>
        <taxon>Saccharomycetales</taxon>
        <taxon>Saccharomycetaceae</taxon>
        <taxon>Zygosaccharomyces</taxon>
    </lineage>
</organism>
<evidence type="ECO:0000259" key="6">
    <source>
        <dbReference type="PROSITE" id="PS51284"/>
    </source>
</evidence>
<reference evidence="7 8" key="1">
    <citation type="submission" date="2016-08" db="EMBL/GenBank/DDBJ databases">
        <title>Draft genome sequence of allopolyploid Zygosaccharomyces rouxii.</title>
        <authorList>
            <person name="Watanabe J."/>
            <person name="Uehara K."/>
            <person name="Mogi Y."/>
            <person name="Tsukioka Y."/>
        </authorList>
    </citation>
    <scope>NUCLEOTIDE SEQUENCE [LARGE SCALE GENOMIC DNA]</scope>
    <source>
        <strain evidence="7 8">NBRC 110957</strain>
    </source>
</reference>
<evidence type="ECO:0000256" key="3">
    <source>
        <dbReference type="ARBA" id="ARBA00022776"/>
    </source>
</evidence>
<sequence>MIVVTTREVTKSSMDPQQVENLLDKLAPTSALGPVINQKEPKTVLDDTVIDEGTKNMFVNGFQDESKYAHMTAEKLSTRFLQGLQLFDTDSTCNVNHLAHWKPSSFKMGNSIDNALDDNPDTYWQSDGVQPHQLDITFSKRIDVILIAFYFSLIADESYTPRLIKIYVGHSPSDALFYKTLEVRNVNGWVALTFEDNRSSDNLLKCQFIRIVFPVNHENGKDTHLRGIRIFAPSKKTSVENSEWMQSLASSNQLVTQCSLR</sequence>
<evidence type="ECO:0000256" key="5">
    <source>
        <dbReference type="ARBA" id="ARBA00023306"/>
    </source>
</evidence>
<dbReference type="InterPro" id="IPR004939">
    <property type="entry name" value="APC_su10/DOC_dom"/>
</dbReference>
<evidence type="ECO:0000313" key="7">
    <source>
        <dbReference type="EMBL" id="GAV49742.1"/>
    </source>
</evidence>
<dbReference type="AlphaFoldDB" id="A0A1Q3A234"/>
<dbReference type="PANTHER" id="PTHR12936">
    <property type="entry name" value="ANAPHASE-PROMOTING COMPLEX 10"/>
    <property type="match status" value="1"/>
</dbReference>
<dbReference type="GO" id="GO:0051301">
    <property type="term" value="P:cell division"/>
    <property type="evidence" value="ECO:0007669"/>
    <property type="project" value="UniProtKB-KW"/>
</dbReference>
<dbReference type="InterPro" id="IPR016901">
    <property type="entry name" value="APC10/Doc1"/>
</dbReference>
<comment type="similarity">
    <text evidence="1">Belongs to the APC10 family.</text>
</comment>
<accession>A0A1Q3A234</accession>
<evidence type="ECO:0000256" key="2">
    <source>
        <dbReference type="ARBA" id="ARBA00022618"/>
    </source>
</evidence>
<evidence type="ECO:0000313" key="8">
    <source>
        <dbReference type="Proteomes" id="UP000187013"/>
    </source>
</evidence>
<dbReference type="GO" id="GO:0031145">
    <property type="term" value="P:anaphase-promoting complex-dependent catabolic process"/>
    <property type="evidence" value="ECO:0007669"/>
    <property type="project" value="EnsemblFungi"/>
</dbReference>
<dbReference type="CDD" id="cd08366">
    <property type="entry name" value="APC10"/>
    <property type="match status" value="1"/>
</dbReference>
<dbReference type="OrthoDB" id="24948at2759"/>
<feature type="domain" description="DOC" evidence="6">
    <location>
        <begin position="71"/>
        <end position="257"/>
    </location>
</feature>
<keyword evidence="4" id="KW-0833">Ubl conjugation pathway</keyword>
<dbReference type="eggNOG" id="KOG3437">
    <property type="taxonomic scope" value="Eukaryota"/>
</dbReference>
<dbReference type="Pfam" id="PF03256">
    <property type="entry name" value="ANAPC10"/>
    <property type="match status" value="1"/>
</dbReference>
<protein>
    <recommendedName>
        <fullName evidence="6">DOC domain-containing protein</fullName>
    </recommendedName>
</protein>
<dbReference type="GO" id="GO:0061630">
    <property type="term" value="F:ubiquitin protein ligase activity"/>
    <property type="evidence" value="ECO:0007669"/>
    <property type="project" value="EnsemblFungi"/>
</dbReference>
<dbReference type="SUPFAM" id="SSF49785">
    <property type="entry name" value="Galactose-binding domain-like"/>
    <property type="match status" value="1"/>
</dbReference>
<dbReference type="GO" id="GO:0006325">
    <property type="term" value="P:chromatin organization"/>
    <property type="evidence" value="ECO:0007669"/>
    <property type="project" value="EnsemblFungi"/>
</dbReference>
<dbReference type="GO" id="GO:0070979">
    <property type="term" value="P:protein K11-linked ubiquitination"/>
    <property type="evidence" value="ECO:0007669"/>
    <property type="project" value="TreeGrafter"/>
</dbReference>
<dbReference type="PROSITE" id="PS51284">
    <property type="entry name" value="DOC"/>
    <property type="match status" value="1"/>
</dbReference>
<evidence type="ECO:0000256" key="1">
    <source>
        <dbReference type="ARBA" id="ARBA00006762"/>
    </source>
</evidence>
<keyword evidence="3" id="KW-0498">Mitosis</keyword>
<dbReference type="Gene3D" id="2.60.120.260">
    <property type="entry name" value="Galactose-binding domain-like"/>
    <property type="match status" value="1"/>
</dbReference>
<dbReference type="PANTHER" id="PTHR12936:SF0">
    <property type="entry name" value="ANAPHASE-PROMOTING COMPLEX SUBUNIT 10"/>
    <property type="match status" value="1"/>
</dbReference>
<keyword evidence="5" id="KW-0131">Cell cycle</keyword>
<dbReference type="OMA" id="WVALTFE"/>
<dbReference type="Proteomes" id="UP000187013">
    <property type="component" value="Unassembled WGS sequence"/>
</dbReference>
<keyword evidence="2" id="KW-0132">Cell division</keyword>